<dbReference type="AlphaFoldDB" id="A0A9W9DR56"/>
<evidence type="ECO:0000313" key="1">
    <source>
        <dbReference type="EMBL" id="KAJ4482378.1"/>
    </source>
</evidence>
<accession>A0A9W9DR56</accession>
<gene>
    <name evidence="1" type="ORF">J3R30DRAFT_3458979</name>
</gene>
<organism evidence="1 2">
    <name type="scientific">Lentinula aciculospora</name>
    <dbReference type="NCBI Taxonomy" id="153920"/>
    <lineage>
        <taxon>Eukaryota</taxon>
        <taxon>Fungi</taxon>
        <taxon>Dikarya</taxon>
        <taxon>Basidiomycota</taxon>
        <taxon>Agaricomycotina</taxon>
        <taxon>Agaricomycetes</taxon>
        <taxon>Agaricomycetidae</taxon>
        <taxon>Agaricales</taxon>
        <taxon>Marasmiineae</taxon>
        <taxon>Omphalotaceae</taxon>
        <taxon>Lentinula</taxon>
    </lineage>
</organism>
<evidence type="ECO:0000313" key="2">
    <source>
        <dbReference type="Proteomes" id="UP001150266"/>
    </source>
</evidence>
<protein>
    <submittedName>
        <fullName evidence="1">Uncharacterized protein</fullName>
    </submittedName>
</protein>
<keyword evidence="2" id="KW-1185">Reference proteome</keyword>
<comment type="caution">
    <text evidence="1">The sequence shown here is derived from an EMBL/GenBank/DDBJ whole genome shotgun (WGS) entry which is preliminary data.</text>
</comment>
<dbReference type="EMBL" id="JAOTPV010000005">
    <property type="protein sequence ID" value="KAJ4482378.1"/>
    <property type="molecule type" value="Genomic_DNA"/>
</dbReference>
<dbReference type="Proteomes" id="UP001150266">
    <property type="component" value="Unassembled WGS sequence"/>
</dbReference>
<sequence length="265" mass="30979">MTVPTAPNKHFIDITLSVGPTVILDCYRTLGFEPVTEKINKLCADTTPEYFEDDSSRPLLAEYVFNPISKVIQNREADDYSAIIIDSKMEIHELCSECGPQLFIGRLWGKTTWDYLSLSSQTLGTYLFPSLATFMKGELNRNPVELKRVEALLVNTPFKEIYEDMYTKNLKLPEWHARNDDYWICQTCLTKFIKDHLHLWVIMKRKEANEQVANDCWYGFNCRTQVHNLRHAQQLNVCYRLPFMKCPRRHDEFLYILSEGAGYKL</sequence>
<dbReference type="OrthoDB" id="3045029at2759"/>
<reference evidence="1" key="1">
    <citation type="submission" date="2022-08" db="EMBL/GenBank/DDBJ databases">
        <title>A Global Phylogenomic Analysis of the Shiitake Genus Lentinula.</title>
        <authorList>
            <consortium name="DOE Joint Genome Institute"/>
            <person name="Sierra-Patev S."/>
            <person name="Min B."/>
            <person name="Naranjo-Ortiz M."/>
            <person name="Looney B."/>
            <person name="Konkel Z."/>
            <person name="Slot J.C."/>
            <person name="Sakamoto Y."/>
            <person name="Steenwyk J.L."/>
            <person name="Rokas A."/>
            <person name="Carro J."/>
            <person name="Camarero S."/>
            <person name="Ferreira P."/>
            <person name="Molpeceres G."/>
            <person name="Ruiz-Duenas F.J."/>
            <person name="Serrano A."/>
            <person name="Henrissat B."/>
            <person name="Drula E."/>
            <person name="Hughes K.W."/>
            <person name="Mata J.L."/>
            <person name="Ishikawa N.K."/>
            <person name="Vargas-Isla R."/>
            <person name="Ushijima S."/>
            <person name="Smith C.A."/>
            <person name="Ahrendt S."/>
            <person name="Andreopoulos W."/>
            <person name="He G."/>
            <person name="Labutti K."/>
            <person name="Lipzen A."/>
            <person name="Ng V."/>
            <person name="Riley R."/>
            <person name="Sandor L."/>
            <person name="Barry K."/>
            <person name="Martinez A.T."/>
            <person name="Xiao Y."/>
            <person name="Gibbons J.G."/>
            <person name="Terashima K."/>
            <person name="Grigoriev I.V."/>
            <person name="Hibbett D.S."/>
        </authorList>
    </citation>
    <scope>NUCLEOTIDE SEQUENCE</scope>
    <source>
        <strain evidence="1">JLM2183</strain>
    </source>
</reference>
<feature type="non-terminal residue" evidence="1">
    <location>
        <position position="265"/>
    </location>
</feature>
<name>A0A9W9DR56_9AGAR</name>
<proteinExistence type="predicted"/>